<keyword evidence="3" id="KW-0378">Hydrolase</keyword>
<feature type="transmembrane region" description="Helical" evidence="4">
    <location>
        <begin position="443"/>
        <end position="465"/>
    </location>
</feature>
<keyword evidence="4" id="KW-0812">Transmembrane</keyword>
<dbReference type="AlphaFoldDB" id="A0AAD5BI05"/>
<comment type="function">
    <text evidence="4">Required for nuclear membrane fusion during karyogamy.</text>
</comment>
<sequence>MYTYSRLMRLTTTVLLFGYGIAKELSLGESCDYLNGLPALEVWKDDCSRQALSSLLPQCLDGLETVTPSQQKVVALELSICELENAKIEYPLDCDKQIRHRNIDKCIQSLEKSPQFWTSYSGNYRNVKEVCHQASLPLKKEQIVEVYANVTNLFQHVLNDLVASQASNEEIQTQIKERFDLMMGIIDQLMKDRKPSADAVNQTFNVFYENLESSLSNALVIIGNSYQGVSTNMNEMEHHLDYFTKELYHISELIRENQVRLDASSKELQNRNDIILNQQNKSLENGKVINDHMLALQNFTKQHFESLDNQFQHTVFQMHSIGAMINQNIESLHVQRQYVDEQSVIILGDISEAFVLYLNSSGQNILTSFETSLSGSLESLEERIEQVVSSIEAFDSRVWTFIHFANNATEYIANLIPNVAHKISAFASTSYDCIASAFFHTRRVLLCMAVVVLSVIAIPFVRFVVKIVRISFVMIAPLALGVVAAILTLQLVMAFVLYVLLTPAFPFPLDNKVYFDMRGDTVYPIDPEIYSNLYTYAHLIDISYCISEVHGIGPPFKCDLNCEKRFPNMTLVYQWYFPDSVTGYVASTYDNIFNYDTSSPKKTVVVSLRGTRSIFDTYADMKVDMTRYANPGMHLSSCGSGCKVHDGFYKYFKTTLNNINDYVINEVGDEDYELVIVGHSLGGSIALLLGLHYLDIGYEKLTLVTMGQPLTGNHDFVNWADGVLGSQSELKHNEFKRKFLRVIHKNDVITTIPRSRNPFIQYHQFGNQIYLNYTTIYKHISHTFERWDFAGS</sequence>
<dbReference type="InterPro" id="IPR007292">
    <property type="entry name" value="Nuclear_fusion_Kar5"/>
</dbReference>
<proteinExistence type="inferred from homology"/>
<evidence type="ECO:0000313" key="8">
    <source>
        <dbReference type="Proteomes" id="UP001204833"/>
    </source>
</evidence>
<keyword evidence="4" id="KW-0256">Endoplasmic reticulum</keyword>
<dbReference type="GO" id="GO:0006629">
    <property type="term" value="P:lipid metabolic process"/>
    <property type="evidence" value="ECO:0007669"/>
    <property type="project" value="InterPro"/>
</dbReference>
<dbReference type="RefSeq" id="XP_051610557.1">
    <property type="nucleotide sequence ID" value="XM_051750208.1"/>
</dbReference>
<evidence type="ECO:0000256" key="2">
    <source>
        <dbReference type="ARBA" id="ARBA00022729"/>
    </source>
</evidence>
<dbReference type="InterPro" id="IPR002921">
    <property type="entry name" value="Fungal_lipase-type"/>
</dbReference>
<dbReference type="EMBL" id="JAIHNG010000047">
    <property type="protein sequence ID" value="KAI5964550.1"/>
    <property type="molecule type" value="Genomic_DNA"/>
</dbReference>
<keyword evidence="2 4" id="KW-0732">Signal</keyword>
<dbReference type="Gene3D" id="3.40.50.1820">
    <property type="entry name" value="alpha/beta hydrolase"/>
    <property type="match status" value="1"/>
</dbReference>
<comment type="subcellular location">
    <subcellularLocation>
        <location evidence="4">Endoplasmic reticulum membrane</location>
    </subcellularLocation>
    <subcellularLocation>
        <location evidence="4">Nucleus membrane</location>
    </subcellularLocation>
</comment>
<accession>A0AAD5BI05</accession>
<dbReference type="Pfam" id="PF01764">
    <property type="entry name" value="Lipase_3"/>
    <property type="match status" value="1"/>
</dbReference>
<evidence type="ECO:0000256" key="1">
    <source>
        <dbReference type="ARBA" id="ARBA00013279"/>
    </source>
</evidence>
<organism evidence="7 8">
    <name type="scientific">Candida theae</name>
    <dbReference type="NCBI Taxonomy" id="1198502"/>
    <lineage>
        <taxon>Eukaryota</taxon>
        <taxon>Fungi</taxon>
        <taxon>Dikarya</taxon>
        <taxon>Ascomycota</taxon>
        <taxon>Saccharomycotina</taxon>
        <taxon>Pichiomycetes</taxon>
        <taxon>Debaryomycetaceae</taxon>
        <taxon>Candida/Lodderomyces clade</taxon>
        <taxon>Candida</taxon>
    </lineage>
</organism>
<dbReference type="PANTHER" id="PTHR46640:SF1">
    <property type="entry name" value="FUNGAL LIPASE-LIKE DOMAIN-CONTAINING PROTEIN-RELATED"/>
    <property type="match status" value="1"/>
</dbReference>
<feature type="chain" id="PRO_5042049867" description="triacylglycerol lipase" evidence="5">
    <location>
        <begin position="23"/>
        <end position="792"/>
    </location>
</feature>
<evidence type="ECO:0000256" key="3">
    <source>
        <dbReference type="ARBA" id="ARBA00022801"/>
    </source>
</evidence>
<comment type="caution">
    <text evidence="7">The sequence shown here is derived from an EMBL/GenBank/DDBJ whole genome shotgun (WGS) entry which is preliminary data.</text>
</comment>
<keyword evidence="4" id="KW-1133">Transmembrane helix</keyword>
<evidence type="ECO:0000259" key="6">
    <source>
        <dbReference type="Pfam" id="PF01764"/>
    </source>
</evidence>
<feature type="signal peptide" evidence="5">
    <location>
        <begin position="1"/>
        <end position="22"/>
    </location>
</feature>
<feature type="domain" description="Fungal lipase-type" evidence="6">
    <location>
        <begin position="605"/>
        <end position="754"/>
    </location>
</feature>
<dbReference type="Proteomes" id="UP001204833">
    <property type="component" value="Unassembled WGS sequence"/>
</dbReference>
<keyword evidence="4" id="KW-0539">Nucleus</keyword>
<evidence type="ECO:0000256" key="5">
    <source>
        <dbReference type="SAM" id="SignalP"/>
    </source>
</evidence>
<keyword evidence="8" id="KW-1185">Reference proteome</keyword>
<reference evidence="7 8" key="1">
    <citation type="journal article" date="2022" name="DNA Res.">
        <title>Genome analysis of five recently described species of the CUG-Ser clade uncovers Candida theae as a new hybrid lineage with pathogenic potential in the Candida parapsilosis species complex.</title>
        <authorList>
            <person name="Mixao V."/>
            <person name="Del Olmo V."/>
            <person name="Hegedusova E."/>
            <person name="Saus E."/>
            <person name="Pryszcz L."/>
            <person name="Cillingova A."/>
            <person name="Nosek J."/>
            <person name="Gabaldon T."/>
        </authorList>
    </citation>
    <scope>NUCLEOTIDE SEQUENCE [LARGE SCALE GENOMIC DNA]</scope>
    <source>
        <strain evidence="7 8">CBS 12239</strain>
    </source>
</reference>
<comment type="similarity">
    <text evidence="4">Belongs to the KAR5 family.</text>
</comment>
<keyword evidence="4" id="KW-0415">Karyogamy</keyword>
<dbReference type="SUPFAM" id="SSF53474">
    <property type="entry name" value="alpha/beta-Hydrolases"/>
    <property type="match status" value="1"/>
</dbReference>
<dbReference type="GO" id="GO:0005789">
    <property type="term" value="C:endoplasmic reticulum membrane"/>
    <property type="evidence" value="ECO:0007669"/>
    <property type="project" value="UniProtKB-SubCell"/>
</dbReference>
<dbReference type="GO" id="GO:0048288">
    <property type="term" value="P:nuclear membrane fusion involved in karyogamy"/>
    <property type="evidence" value="ECO:0007669"/>
    <property type="project" value="UniProtKB-UniRule"/>
</dbReference>
<gene>
    <name evidence="7" type="ORF">KGF57_001042</name>
</gene>
<dbReference type="GO" id="GO:0031965">
    <property type="term" value="C:nuclear membrane"/>
    <property type="evidence" value="ECO:0007669"/>
    <property type="project" value="UniProtKB-SubCell"/>
</dbReference>
<dbReference type="CDD" id="cd00519">
    <property type="entry name" value="Lipase_3"/>
    <property type="match status" value="1"/>
</dbReference>
<feature type="transmembrane region" description="Helical" evidence="4">
    <location>
        <begin position="472"/>
        <end position="501"/>
    </location>
</feature>
<name>A0AAD5BI05_9ASCO</name>
<dbReference type="Pfam" id="PF04163">
    <property type="entry name" value="Tht1"/>
    <property type="match status" value="1"/>
</dbReference>
<dbReference type="EC" id="3.1.1.3" evidence="1"/>
<dbReference type="GO" id="GO:0004806">
    <property type="term" value="F:triacylglycerol lipase activity"/>
    <property type="evidence" value="ECO:0007669"/>
    <property type="project" value="UniProtKB-EC"/>
</dbReference>
<dbReference type="InterPro" id="IPR051299">
    <property type="entry name" value="AB_hydrolase_lip/est"/>
</dbReference>
<keyword evidence="4" id="KW-0472">Membrane</keyword>
<dbReference type="PANTHER" id="PTHR46640">
    <property type="entry name" value="TRIACYLGLYCEROL LIPASE, PUTATIVE (AFU_ORTHOLOGUE AFUA_6G06510)-RELATED"/>
    <property type="match status" value="1"/>
</dbReference>
<evidence type="ECO:0000313" key="7">
    <source>
        <dbReference type="EMBL" id="KAI5964550.1"/>
    </source>
</evidence>
<dbReference type="GO" id="GO:0000742">
    <property type="term" value="P:karyogamy involved in conjugation with cellular fusion"/>
    <property type="evidence" value="ECO:0007669"/>
    <property type="project" value="UniProtKB-UniRule"/>
</dbReference>
<dbReference type="GeneID" id="76149101"/>
<protein>
    <recommendedName>
        <fullName evidence="1">triacylglycerol lipase</fullName>
        <ecNumber evidence="1">3.1.1.3</ecNumber>
    </recommendedName>
</protein>
<evidence type="ECO:0000256" key="4">
    <source>
        <dbReference type="RuleBase" id="RU368082"/>
    </source>
</evidence>
<dbReference type="InterPro" id="IPR029058">
    <property type="entry name" value="AB_hydrolase_fold"/>
</dbReference>